<name>A0A5D3CBE7_CUCMM</name>
<accession>A0A5D3CBE7</accession>
<feature type="domain" description="RSE1/DDB1/CPSF1 second beta-propeller" evidence="1">
    <location>
        <begin position="91"/>
        <end position="158"/>
    </location>
</feature>
<dbReference type="InterPro" id="IPR058543">
    <property type="entry name" value="Beta-prop_RSE1/DDB1/CPSF1_2nd"/>
</dbReference>
<dbReference type="AlphaFoldDB" id="A0A5D3CBE7"/>
<evidence type="ECO:0000313" key="2">
    <source>
        <dbReference type="EMBL" id="TYK07639.1"/>
    </source>
</evidence>
<organism evidence="2 3">
    <name type="scientific">Cucumis melo var. makuwa</name>
    <name type="common">Oriental melon</name>
    <dbReference type="NCBI Taxonomy" id="1194695"/>
    <lineage>
        <taxon>Eukaryota</taxon>
        <taxon>Viridiplantae</taxon>
        <taxon>Streptophyta</taxon>
        <taxon>Embryophyta</taxon>
        <taxon>Tracheophyta</taxon>
        <taxon>Spermatophyta</taxon>
        <taxon>Magnoliopsida</taxon>
        <taxon>eudicotyledons</taxon>
        <taxon>Gunneridae</taxon>
        <taxon>Pentapetalae</taxon>
        <taxon>rosids</taxon>
        <taxon>fabids</taxon>
        <taxon>Cucurbitales</taxon>
        <taxon>Cucurbitaceae</taxon>
        <taxon>Benincaseae</taxon>
        <taxon>Cucumis</taxon>
    </lineage>
</organism>
<proteinExistence type="predicted"/>
<comment type="caution">
    <text evidence="2">The sequence shown here is derived from an EMBL/GenBank/DDBJ whole genome shotgun (WGS) entry which is preliminary data.</text>
</comment>
<dbReference type="Proteomes" id="UP000321947">
    <property type="component" value="Unassembled WGS sequence"/>
</dbReference>
<protein>
    <submittedName>
        <fullName evidence="2">Cleavage and polyadenylation specificity factor subunit 1 isoform X2</fullName>
    </submittedName>
</protein>
<gene>
    <name evidence="2" type="ORF">E5676_scaffold105G00400</name>
</gene>
<evidence type="ECO:0000259" key="1">
    <source>
        <dbReference type="Pfam" id="PF23726"/>
    </source>
</evidence>
<sequence>MIEEMTALDDNGKLGVKPCSTPMIPNLQLAKEGELFKDPERYKRLVGKLNYLIVTQPDIAYFVDENCLRRGEWWTALSNGEIAGDKEWQRQGERRRVIQVYESGARILDGSFMTQDLNLVVNGNESGNASEGCTVLSASISDPYVLLTMTDGSIRLLVGGKVGYIIKEKIAPNLNDVLFVAWDAENSIVTTCVVNSMVEDFNCNYICYSATKELGDSVT</sequence>
<reference evidence="2 3" key="1">
    <citation type="submission" date="2019-08" db="EMBL/GenBank/DDBJ databases">
        <title>Draft genome sequences of two oriental melons (Cucumis melo L. var makuwa).</title>
        <authorList>
            <person name="Kwon S.-Y."/>
        </authorList>
    </citation>
    <scope>NUCLEOTIDE SEQUENCE [LARGE SCALE GENOMIC DNA]</scope>
    <source>
        <strain evidence="3">cv. Chang Bougi</strain>
        <tissue evidence="2">Leaf</tissue>
    </source>
</reference>
<evidence type="ECO:0000313" key="3">
    <source>
        <dbReference type="Proteomes" id="UP000321947"/>
    </source>
</evidence>
<dbReference type="EMBL" id="SSTD01013124">
    <property type="protein sequence ID" value="TYK07639.1"/>
    <property type="molecule type" value="Genomic_DNA"/>
</dbReference>
<dbReference type="Pfam" id="PF23726">
    <property type="entry name" value="Beta-prop_RSE1_2nd"/>
    <property type="match status" value="1"/>
</dbReference>